<gene>
    <name evidence="1" type="ORF">NX774_02195</name>
</gene>
<dbReference type="RefSeq" id="WP_258820513.1">
    <property type="nucleotide sequence ID" value="NZ_JANUHB010000001.1"/>
</dbReference>
<dbReference type="EMBL" id="JANUHB010000001">
    <property type="protein sequence ID" value="MCS0806736.1"/>
    <property type="molecule type" value="Genomic_DNA"/>
</dbReference>
<evidence type="ECO:0000313" key="1">
    <source>
        <dbReference type="EMBL" id="MCS0806736.1"/>
    </source>
</evidence>
<dbReference type="Proteomes" id="UP001206126">
    <property type="component" value="Unassembled WGS sequence"/>
</dbReference>
<name>A0ABT2D8J9_9BURK</name>
<dbReference type="InterPro" id="IPR008514">
    <property type="entry name" value="T6SS_Hcp"/>
</dbReference>
<dbReference type="SUPFAM" id="SSF141452">
    <property type="entry name" value="Hcp1-like"/>
    <property type="match status" value="1"/>
</dbReference>
<organism evidence="1 2">
    <name type="scientific">Massilia agilis</name>
    <dbReference type="NCBI Taxonomy" id="1811226"/>
    <lineage>
        <taxon>Bacteria</taxon>
        <taxon>Pseudomonadati</taxon>
        <taxon>Pseudomonadota</taxon>
        <taxon>Betaproteobacteria</taxon>
        <taxon>Burkholderiales</taxon>
        <taxon>Oxalobacteraceae</taxon>
        <taxon>Telluria group</taxon>
        <taxon>Massilia</taxon>
    </lineage>
</organism>
<dbReference type="Pfam" id="PF05638">
    <property type="entry name" value="T6SS_HCP"/>
    <property type="match status" value="1"/>
</dbReference>
<sequence>MATDVYLQIDGIKGESQDDKHKDWMECQSVHWGIVQPRSATASTSGGHTAERVEMEDVVFTKLVDLASPILAQHCAMGKTIPKATFEFMRADGNGTPIKYYQIVLTNVLIGSIHPGIDAGGFLQEQVSLKFSKTNYTYTQQKIGGGSGGSTIGGWDLASNRPA</sequence>
<protein>
    <submittedName>
        <fullName evidence="1">Type VI secretion system tube protein Hcp</fullName>
    </submittedName>
</protein>
<dbReference type="NCBIfam" id="TIGR03344">
    <property type="entry name" value="VI_effect_Hcp1"/>
    <property type="match status" value="1"/>
</dbReference>
<dbReference type="Gene3D" id="2.30.110.20">
    <property type="entry name" value="Hcp1-like"/>
    <property type="match status" value="1"/>
</dbReference>
<reference evidence="1 2" key="1">
    <citation type="submission" date="2022-08" db="EMBL/GenBank/DDBJ databases">
        <title>Reclassification of Massilia species as members of the genera Telluria, Duganella, Pseudoduganella, Mokoshia gen. nov. and Zemynaea gen. nov. using orthogonal and non-orthogonal genome-based approaches.</title>
        <authorList>
            <person name="Bowman J.P."/>
        </authorList>
    </citation>
    <scope>NUCLEOTIDE SEQUENCE [LARGE SCALE GENOMIC DNA]</scope>
    <source>
        <strain evidence="1 2">JCM 31605</strain>
    </source>
</reference>
<dbReference type="InterPro" id="IPR053165">
    <property type="entry name" value="HSI-I_assembly_Hcp1"/>
</dbReference>
<evidence type="ECO:0000313" key="2">
    <source>
        <dbReference type="Proteomes" id="UP001206126"/>
    </source>
</evidence>
<comment type="caution">
    <text evidence="1">The sequence shown here is derived from an EMBL/GenBank/DDBJ whole genome shotgun (WGS) entry which is preliminary data.</text>
</comment>
<dbReference type="PANTHER" id="PTHR36152:SF5">
    <property type="entry name" value="PROTEIN HCP1"/>
    <property type="match status" value="1"/>
</dbReference>
<proteinExistence type="predicted"/>
<accession>A0ABT2D8J9</accession>
<dbReference type="InterPro" id="IPR036624">
    <property type="entry name" value="Hcp1-lik_sf"/>
</dbReference>
<dbReference type="PANTHER" id="PTHR36152">
    <property type="entry name" value="CYTOPLASMIC PROTEIN-RELATED"/>
    <property type="match status" value="1"/>
</dbReference>
<keyword evidence="2" id="KW-1185">Reference proteome</keyword>